<feature type="binding site" evidence="13">
    <location>
        <position position="831"/>
    </location>
    <ligand>
        <name>ATP</name>
        <dbReference type="ChEBI" id="CHEBI:30616"/>
    </ligand>
</feature>
<proteinExistence type="inferred from homology"/>
<dbReference type="InterPro" id="IPR006539">
    <property type="entry name" value="P-type_ATPase_IV"/>
</dbReference>
<dbReference type="Pfam" id="PF16209">
    <property type="entry name" value="PhoLip_ATPase_N"/>
    <property type="match status" value="1"/>
</dbReference>
<dbReference type="PROSITE" id="PS00154">
    <property type="entry name" value="ATPASE_E1_E2"/>
    <property type="match status" value="1"/>
</dbReference>
<feature type="binding site" evidence="13">
    <location>
        <position position="568"/>
    </location>
    <ligand>
        <name>ATP</name>
        <dbReference type="ChEBI" id="CHEBI:30616"/>
    </ligand>
</feature>
<dbReference type="FunFam" id="3.40.50.1000:FF:000225">
    <property type="entry name" value="Phospholipid-transporting ATPase"/>
    <property type="match status" value="1"/>
</dbReference>
<keyword evidence="6 13" id="KW-0067">ATP-binding</keyword>
<dbReference type="GO" id="GO:0045332">
    <property type="term" value="P:phospholipid translocation"/>
    <property type="evidence" value="ECO:0007669"/>
    <property type="project" value="TreeGrafter"/>
</dbReference>
<protein>
    <recommendedName>
        <fullName evidence="15">Phospholipid-transporting ATPase</fullName>
        <ecNumber evidence="15">7.6.2.1</ecNumber>
    </recommendedName>
</protein>
<organism evidence="19 20">
    <name type="scientific">Petrolisthes cinctipes</name>
    <name type="common">Flat porcelain crab</name>
    <dbReference type="NCBI Taxonomy" id="88211"/>
    <lineage>
        <taxon>Eukaryota</taxon>
        <taxon>Metazoa</taxon>
        <taxon>Ecdysozoa</taxon>
        <taxon>Arthropoda</taxon>
        <taxon>Crustacea</taxon>
        <taxon>Multicrustacea</taxon>
        <taxon>Malacostraca</taxon>
        <taxon>Eumalacostraca</taxon>
        <taxon>Eucarida</taxon>
        <taxon>Decapoda</taxon>
        <taxon>Pleocyemata</taxon>
        <taxon>Anomura</taxon>
        <taxon>Galatheoidea</taxon>
        <taxon>Porcellanidae</taxon>
        <taxon>Petrolisthes</taxon>
    </lineage>
</organism>
<comment type="similarity">
    <text evidence="2 15">Belongs to the cation transport ATPase (P-type) (TC 3.A.3) family. Type IV subfamily.</text>
</comment>
<dbReference type="CDD" id="cd02073">
    <property type="entry name" value="P-type_ATPase_APLT_Dnf-like"/>
    <property type="match status" value="1"/>
</dbReference>
<dbReference type="Pfam" id="PF13246">
    <property type="entry name" value="Cation_ATPase"/>
    <property type="match status" value="1"/>
</dbReference>
<dbReference type="Gene3D" id="3.40.1110.10">
    <property type="entry name" value="Calcium-transporting ATPase, cytoplasmic domain N"/>
    <property type="match status" value="1"/>
</dbReference>
<evidence type="ECO:0000256" key="3">
    <source>
        <dbReference type="ARBA" id="ARBA00022692"/>
    </source>
</evidence>
<feature type="binding site" evidence="14">
    <location>
        <position position="831"/>
    </location>
    <ligand>
        <name>Mg(2+)</name>
        <dbReference type="ChEBI" id="CHEBI:18420"/>
    </ligand>
</feature>
<reference evidence="19" key="1">
    <citation type="submission" date="2023-10" db="EMBL/GenBank/DDBJ databases">
        <title>Genome assemblies of two species of porcelain crab, Petrolisthes cinctipes and Petrolisthes manimaculis (Anomura: Porcellanidae).</title>
        <authorList>
            <person name="Angst P."/>
        </authorList>
    </citation>
    <scope>NUCLEOTIDE SEQUENCE</scope>
    <source>
        <strain evidence="19">PB745_01</strain>
        <tissue evidence="19">Gill</tissue>
    </source>
</reference>
<dbReference type="InterPro" id="IPR023299">
    <property type="entry name" value="ATPase_P-typ_cyto_dom_N"/>
</dbReference>
<evidence type="ECO:0000256" key="7">
    <source>
        <dbReference type="ARBA" id="ARBA00022842"/>
    </source>
</evidence>
<dbReference type="AlphaFoldDB" id="A0AAE1EMG1"/>
<sequence length="1199" mass="134818">MSSKFNASRFTYQSVLVGGDGRCCGTAGGGDDGVDKNFIKTSKYTLLNFLPYNLFEQFQRLANFYFLCLLVLQLIPVISSLSPITTAVPLIGVLAVTGAKDAYDDFQRHRSDKQVNTRKSMVLRNGQLVQESWSKVLVGDVIRMENNQFVAADILLLSTSEPNGLCYIETSELDGETNLKCKQCLPETEELGQDDGRIGTFQGEVRCEPPNNQLNKFDGTLYINENALPLDNDKILLRGCILRNTQWCYGIVIFAGRDTKLMMNSGKTKFKRTSIDRLLNFIILGIVFFLLSMCLFCTVACGIWEILTGQYFTAYLPWDSLIPPDPAGGATVIALLVFFSYAIVLNTVVPISLYVSVEVIRLWQSFLINWDEDMRYNAIHAKARTTTLNEELGQIEYIFSDKTGTLTQNIMAFNKCSIAGRSFGDVIDPRTGEPIEITEFTQAVDLSNNPYHEPNFKFYDQAMVDALDVSDPSCEGFFRLLALCHTVMPEEKDGKLEYQAQSPDEGALVAAARNFGFVFKSRTPNSITISAKGVQETYELLCILDFNNVRKRMSVILKREGMIRLYCKGADSIIYERLKAGQDSLKRHTQEHLDGFAGEGLRTLCLAYKDLDEEYFQDWKSRHHDAAISLDNREAKLDAIYEEIERDLLLLGATAIEDKLQDGVPQTIANLALAGIKIWVLTGDKQETAINIGYSCQLLTDEMVDIFIVDGQSAGEVEDQLQQFREQVRNVSATSVAQTNLSVVTFSDEGIGSDTLSEAGDQNAGFALVINGHSLVFALNAKYEQLFLEVASCCKAVICCRVTPLQKAMVVDLVKRYKKAVTLSVGDGANDVSMIKTAHIGVGISGQEGLQAVLASDYSVAQFKFLERLLLVHGRWSYYRMCKFLRYFFYKNFAFTLCHFWFAFFVAFSAQTLFDPMFISVYNLFYTSMPVLALGIFEQDVNDKNSIRFPKLYTPGLKNALFNKREFFRSALQGFVTSCVLFFIPFGAYYNGMDQEGRSMADQQTFGSVVATILVIVVTMQISLDTSYWTLFNHITIWGSLIFYLLLQYFYNYVLGGDYVGALSKAMGEPMFYFTSLLTIVILMLPVMAWRFYWVDVHPTLSDKVRFKQRQDAKLASQRTEHRILRTPSARRSRRSIRSGYAFAHQEGFGRLITSGKIMRPRNPRQPNISNGRTPNVRPDRVPVVAPAPSTVEVKGSPG</sequence>
<feature type="compositionally biased region" description="Polar residues" evidence="16">
    <location>
        <begin position="1165"/>
        <end position="1174"/>
    </location>
</feature>
<evidence type="ECO:0000313" key="20">
    <source>
        <dbReference type="Proteomes" id="UP001286313"/>
    </source>
</evidence>
<dbReference type="InterPro" id="IPR008250">
    <property type="entry name" value="ATPase_P-typ_transduc_dom_A_sf"/>
</dbReference>
<keyword evidence="8 15" id="KW-1278">Translocase</keyword>
<dbReference type="SFLD" id="SFLDF00027">
    <property type="entry name" value="p-type_atpase"/>
    <property type="match status" value="1"/>
</dbReference>
<dbReference type="SUPFAM" id="SSF56784">
    <property type="entry name" value="HAD-like"/>
    <property type="match status" value="1"/>
</dbReference>
<evidence type="ECO:0000259" key="18">
    <source>
        <dbReference type="Pfam" id="PF16212"/>
    </source>
</evidence>
<feature type="binding site" evidence="13">
    <location>
        <position position="683"/>
    </location>
    <ligand>
        <name>ATP</name>
        <dbReference type="ChEBI" id="CHEBI:30616"/>
    </ligand>
</feature>
<feature type="transmembrane region" description="Helical" evidence="15">
    <location>
        <begin position="916"/>
        <end position="937"/>
    </location>
</feature>
<evidence type="ECO:0000256" key="6">
    <source>
        <dbReference type="ARBA" id="ARBA00022840"/>
    </source>
</evidence>
<feature type="transmembrane region" description="Helical" evidence="15">
    <location>
        <begin position="1071"/>
        <end position="1094"/>
    </location>
</feature>
<keyword evidence="5 13" id="KW-0547">Nucleotide-binding</keyword>
<dbReference type="SUPFAM" id="SSF81660">
    <property type="entry name" value="Metal cation-transporting ATPase, ATP-binding domain N"/>
    <property type="match status" value="1"/>
</dbReference>
<feature type="active site" description="4-aspartylphosphate intermediate" evidence="12">
    <location>
        <position position="401"/>
    </location>
</feature>
<feature type="binding site" evidence="14">
    <location>
        <position position="401"/>
    </location>
    <ligand>
        <name>Mg(2+)</name>
        <dbReference type="ChEBI" id="CHEBI:18420"/>
    </ligand>
</feature>
<comment type="caution">
    <text evidence="19">The sequence shown here is derived from an EMBL/GenBank/DDBJ whole genome shotgun (WGS) entry which is preliminary data.</text>
</comment>
<evidence type="ECO:0000256" key="15">
    <source>
        <dbReference type="RuleBase" id="RU362033"/>
    </source>
</evidence>
<dbReference type="PANTHER" id="PTHR24092">
    <property type="entry name" value="PROBABLE PHOSPHOLIPID-TRANSPORTING ATPASE"/>
    <property type="match status" value="1"/>
</dbReference>
<feature type="domain" description="P-type ATPase C-terminal" evidence="18">
    <location>
        <begin position="853"/>
        <end position="1099"/>
    </location>
</feature>
<dbReference type="Proteomes" id="UP001286313">
    <property type="component" value="Unassembled WGS sequence"/>
</dbReference>
<feature type="domain" description="P-type ATPase N-terminal" evidence="17">
    <location>
        <begin position="36"/>
        <end position="86"/>
    </location>
</feature>
<feature type="binding site" evidence="13">
    <location>
        <position position="505"/>
    </location>
    <ligand>
        <name>ATP</name>
        <dbReference type="ChEBI" id="CHEBI:30616"/>
    </ligand>
</feature>
<dbReference type="SUPFAM" id="SSF81665">
    <property type="entry name" value="Calcium ATPase, transmembrane domain M"/>
    <property type="match status" value="1"/>
</dbReference>
<dbReference type="SUPFAM" id="SSF81653">
    <property type="entry name" value="Calcium ATPase, transduction domain A"/>
    <property type="match status" value="1"/>
</dbReference>
<evidence type="ECO:0000256" key="10">
    <source>
        <dbReference type="ARBA" id="ARBA00023136"/>
    </source>
</evidence>
<evidence type="ECO:0000256" key="13">
    <source>
        <dbReference type="PIRSR" id="PIRSR606539-2"/>
    </source>
</evidence>
<comment type="catalytic activity">
    <reaction evidence="11 15">
        <text>ATP + H2O + phospholipidSide 1 = ADP + phosphate + phospholipidSide 2.</text>
        <dbReference type="EC" id="7.6.2.1"/>
    </reaction>
</comment>
<comment type="cofactor">
    <cofactor evidence="14">
        <name>Mg(2+)</name>
        <dbReference type="ChEBI" id="CHEBI:18420"/>
    </cofactor>
</comment>
<feature type="binding site" evidence="13">
    <location>
        <position position="801"/>
    </location>
    <ligand>
        <name>ATP</name>
        <dbReference type="ChEBI" id="CHEBI:30616"/>
    </ligand>
</feature>
<dbReference type="InterPro" id="IPR023214">
    <property type="entry name" value="HAD_sf"/>
</dbReference>
<feature type="binding site" evidence="14">
    <location>
        <position position="827"/>
    </location>
    <ligand>
        <name>Mg(2+)</name>
        <dbReference type="ChEBI" id="CHEBI:18420"/>
    </ligand>
</feature>
<feature type="transmembrane region" description="Helical" evidence="15">
    <location>
        <begin position="1031"/>
        <end position="1051"/>
    </location>
</feature>
<name>A0AAE1EMG1_PETCI</name>
<dbReference type="Pfam" id="PF16212">
    <property type="entry name" value="PhoLip_ATPase_C"/>
    <property type="match status" value="1"/>
</dbReference>
<evidence type="ECO:0000256" key="8">
    <source>
        <dbReference type="ARBA" id="ARBA00022967"/>
    </source>
</evidence>
<dbReference type="PANTHER" id="PTHR24092:SF190">
    <property type="entry name" value="PHOSPHOLIPID-TRANSPORTING ATPASE"/>
    <property type="match status" value="1"/>
</dbReference>
<dbReference type="InterPro" id="IPR032631">
    <property type="entry name" value="P-type_ATPase_N"/>
</dbReference>
<keyword evidence="7 14" id="KW-0460">Magnesium</keyword>
<feature type="binding site" evidence="13">
    <location>
        <position position="402"/>
    </location>
    <ligand>
        <name>ATP</name>
        <dbReference type="ChEBI" id="CHEBI:30616"/>
    </ligand>
</feature>
<feature type="binding site" evidence="13">
    <location>
        <position position="602"/>
    </location>
    <ligand>
        <name>ATP</name>
        <dbReference type="ChEBI" id="CHEBI:30616"/>
    </ligand>
</feature>
<dbReference type="GO" id="GO:0005524">
    <property type="term" value="F:ATP binding"/>
    <property type="evidence" value="ECO:0007669"/>
    <property type="project" value="UniProtKB-UniRule"/>
</dbReference>
<feature type="transmembrane region" description="Helical" evidence="15">
    <location>
        <begin position="967"/>
        <end position="986"/>
    </location>
</feature>
<feature type="transmembrane region" description="Helical" evidence="15">
    <location>
        <begin position="327"/>
        <end position="355"/>
    </location>
</feature>
<feature type="region of interest" description="Disordered" evidence="16">
    <location>
        <begin position="1156"/>
        <end position="1199"/>
    </location>
</feature>
<dbReference type="InterPro" id="IPR001757">
    <property type="entry name" value="P_typ_ATPase"/>
</dbReference>
<feature type="binding site" evidence="14">
    <location>
        <position position="403"/>
    </location>
    <ligand>
        <name>Mg(2+)</name>
        <dbReference type="ChEBI" id="CHEBI:18420"/>
    </ligand>
</feature>
<evidence type="ECO:0000256" key="4">
    <source>
        <dbReference type="ARBA" id="ARBA00022723"/>
    </source>
</evidence>
<dbReference type="SFLD" id="SFLDG00002">
    <property type="entry name" value="C1.7:_P-type_atpase_like"/>
    <property type="match status" value="1"/>
</dbReference>
<gene>
    <name evidence="19" type="ORF">Pcinc_035969</name>
</gene>
<dbReference type="GO" id="GO:0005886">
    <property type="term" value="C:plasma membrane"/>
    <property type="evidence" value="ECO:0007669"/>
    <property type="project" value="TreeGrafter"/>
</dbReference>
<keyword evidence="4 14" id="KW-0479">Metal-binding</keyword>
<feature type="transmembrane region" description="Helical" evidence="15">
    <location>
        <begin position="84"/>
        <end position="103"/>
    </location>
</feature>
<dbReference type="GO" id="GO:0000287">
    <property type="term" value="F:magnesium ion binding"/>
    <property type="evidence" value="ECO:0007669"/>
    <property type="project" value="UniProtKB-UniRule"/>
</dbReference>
<dbReference type="InterPro" id="IPR032630">
    <property type="entry name" value="P_typ_ATPase_c"/>
</dbReference>
<evidence type="ECO:0000313" key="19">
    <source>
        <dbReference type="EMBL" id="KAK3857802.1"/>
    </source>
</evidence>
<evidence type="ECO:0000256" key="1">
    <source>
        <dbReference type="ARBA" id="ARBA00004141"/>
    </source>
</evidence>
<feature type="binding site" evidence="13">
    <location>
        <position position="807"/>
    </location>
    <ligand>
        <name>ATP</name>
        <dbReference type="ChEBI" id="CHEBI:30616"/>
    </ligand>
</feature>
<dbReference type="InterPro" id="IPR044492">
    <property type="entry name" value="P_typ_ATPase_HD_dom"/>
</dbReference>
<evidence type="ECO:0000256" key="16">
    <source>
        <dbReference type="SAM" id="MobiDB-lite"/>
    </source>
</evidence>
<evidence type="ECO:0000259" key="17">
    <source>
        <dbReference type="Pfam" id="PF16209"/>
    </source>
</evidence>
<feature type="binding site" evidence="13">
    <location>
        <position position="830"/>
    </location>
    <ligand>
        <name>ATP</name>
        <dbReference type="ChEBI" id="CHEBI:30616"/>
    </ligand>
</feature>
<dbReference type="FunFam" id="2.70.150.10:FF:000025">
    <property type="entry name" value="Phospholipid-transporting ATPase"/>
    <property type="match status" value="1"/>
</dbReference>
<dbReference type="InterPro" id="IPR036412">
    <property type="entry name" value="HAD-like_sf"/>
</dbReference>
<keyword evidence="10 15" id="KW-0472">Membrane</keyword>
<feature type="binding site" evidence="13">
    <location>
        <position position="403"/>
    </location>
    <ligand>
        <name>ATP</name>
        <dbReference type="ChEBI" id="CHEBI:30616"/>
    </ligand>
</feature>
<dbReference type="EMBL" id="JAWQEG010005506">
    <property type="protein sequence ID" value="KAK3857802.1"/>
    <property type="molecule type" value="Genomic_DNA"/>
</dbReference>
<comment type="subcellular location">
    <subcellularLocation>
        <location evidence="1 15">Membrane</location>
        <topology evidence="1 15">Multi-pass membrane protein</topology>
    </subcellularLocation>
</comment>
<evidence type="ECO:0000256" key="12">
    <source>
        <dbReference type="PIRSR" id="PIRSR606539-1"/>
    </source>
</evidence>
<keyword evidence="9 15" id="KW-1133">Transmembrane helix</keyword>
<feature type="binding site" evidence="13">
    <location>
        <position position="684"/>
    </location>
    <ligand>
        <name>ATP</name>
        <dbReference type="ChEBI" id="CHEBI:30616"/>
    </ligand>
</feature>
<dbReference type="GO" id="GO:0016887">
    <property type="term" value="F:ATP hydrolysis activity"/>
    <property type="evidence" value="ECO:0007669"/>
    <property type="project" value="InterPro"/>
</dbReference>
<feature type="transmembrane region" description="Helical" evidence="15">
    <location>
        <begin position="1006"/>
        <end position="1024"/>
    </location>
</feature>
<dbReference type="NCBIfam" id="TIGR01652">
    <property type="entry name" value="ATPase-Plipid"/>
    <property type="match status" value="1"/>
</dbReference>
<feature type="binding site" evidence="13">
    <location>
        <position position="546"/>
    </location>
    <ligand>
        <name>ATP</name>
        <dbReference type="ChEBI" id="CHEBI:30616"/>
    </ligand>
</feature>
<dbReference type="PRINTS" id="PR00119">
    <property type="entry name" value="CATATPASE"/>
</dbReference>
<accession>A0AAE1EMG1</accession>
<dbReference type="GO" id="GO:0140345">
    <property type="term" value="F:phosphatidylcholine flippase activity"/>
    <property type="evidence" value="ECO:0007669"/>
    <property type="project" value="UniProtKB-ARBA"/>
</dbReference>
<dbReference type="Gene3D" id="2.70.150.10">
    <property type="entry name" value="Calcium-transporting ATPase, cytoplasmic transduction domain A"/>
    <property type="match status" value="1"/>
</dbReference>
<dbReference type="FunFam" id="3.40.1110.10:FF:000188">
    <property type="entry name" value="Phospholipid-transporting ATPase"/>
    <property type="match status" value="1"/>
</dbReference>
<feature type="transmembrane region" description="Helical" evidence="15">
    <location>
        <begin position="278"/>
        <end position="307"/>
    </location>
</feature>
<evidence type="ECO:0000256" key="11">
    <source>
        <dbReference type="ARBA" id="ARBA00034036"/>
    </source>
</evidence>
<dbReference type="InterPro" id="IPR018303">
    <property type="entry name" value="ATPase_P-typ_P_site"/>
</dbReference>
<evidence type="ECO:0000256" key="2">
    <source>
        <dbReference type="ARBA" id="ARBA00008109"/>
    </source>
</evidence>
<feature type="transmembrane region" description="Helical" evidence="15">
    <location>
        <begin position="888"/>
        <end position="910"/>
    </location>
</feature>
<feature type="binding site" evidence="13">
    <location>
        <position position="401"/>
    </location>
    <ligand>
        <name>ATP</name>
        <dbReference type="ChEBI" id="CHEBI:30616"/>
    </ligand>
</feature>
<evidence type="ECO:0000256" key="5">
    <source>
        <dbReference type="ARBA" id="ARBA00022741"/>
    </source>
</evidence>
<keyword evidence="20" id="KW-1185">Reference proteome</keyword>
<evidence type="ECO:0000256" key="9">
    <source>
        <dbReference type="ARBA" id="ARBA00022989"/>
    </source>
</evidence>
<keyword evidence="3 15" id="KW-0812">Transmembrane</keyword>
<dbReference type="InterPro" id="IPR023298">
    <property type="entry name" value="ATPase_P-typ_TM_dom_sf"/>
</dbReference>
<dbReference type="GO" id="GO:0005802">
    <property type="term" value="C:trans-Golgi network"/>
    <property type="evidence" value="ECO:0007669"/>
    <property type="project" value="TreeGrafter"/>
</dbReference>
<evidence type="ECO:0000256" key="14">
    <source>
        <dbReference type="PIRSR" id="PIRSR606539-3"/>
    </source>
</evidence>
<dbReference type="NCBIfam" id="TIGR01494">
    <property type="entry name" value="ATPase_P-type"/>
    <property type="match status" value="1"/>
</dbReference>
<dbReference type="GO" id="GO:0007030">
    <property type="term" value="P:Golgi organization"/>
    <property type="evidence" value="ECO:0007669"/>
    <property type="project" value="TreeGrafter"/>
</dbReference>
<feature type="binding site" evidence="13">
    <location>
        <position position="682"/>
    </location>
    <ligand>
        <name>ATP</name>
        <dbReference type="ChEBI" id="CHEBI:30616"/>
    </ligand>
</feature>
<dbReference type="FunFam" id="3.40.50.1000:FF:000001">
    <property type="entry name" value="Phospholipid-transporting ATPase IC"/>
    <property type="match status" value="1"/>
</dbReference>
<dbReference type="SFLD" id="SFLDS00003">
    <property type="entry name" value="Haloacid_Dehalogenase"/>
    <property type="match status" value="1"/>
</dbReference>
<dbReference type="Gene3D" id="3.40.50.1000">
    <property type="entry name" value="HAD superfamily/HAD-like"/>
    <property type="match status" value="1"/>
</dbReference>
<dbReference type="EC" id="7.6.2.1" evidence="15"/>